<sequence length="168" mass="18670">MKKATLFALVFVFTMPVWVSAQLKKDTRQPNITTALTQPSMPSLFSWLDVGKIQMSHQLSMSFGMGGGGQVLQNAYINSMFIPFSEDLTLQTNIGIMSTPYQSFGDQSNSNQPQFFGSAQLNYRISKNSSISLRIEKAPYNYGYGYGNGGYYGSPYSNFMPWGSGSKR</sequence>
<gene>
    <name evidence="2" type="ORF">ENJ10_15055</name>
</gene>
<dbReference type="AlphaFoldDB" id="A0A7V1LQ00"/>
<evidence type="ECO:0000256" key="1">
    <source>
        <dbReference type="SAM" id="SignalP"/>
    </source>
</evidence>
<reference evidence="2" key="1">
    <citation type="journal article" date="2020" name="mSystems">
        <title>Genome- and Community-Level Interaction Insights into Carbon Utilization and Element Cycling Functions of Hydrothermarchaeota in Hydrothermal Sediment.</title>
        <authorList>
            <person name="Zhou Z."/>
            <person name="Liu Y."/>
            <person name="Xu W."/>
            <person name="Pan J."/>
            <person name="Luo Z.H."/>
            <person name="Li M."/>
        </authorList>
    </citation>
    <scope>NUCLEOTIDE SEQUENCE [LARGE SCALE GENOMIC DNA]</scope>
    <source>
        <strain evidence="2">HyVt-456</strain>
    </source>
</reference>
<proteinExistence type="predicted"/>
<keyword evidence="1" id="KW-0732">Signal</keyword>
<feature type="signal peptide" evidence="1">
    <location>
        <begin position="1"/>
        <end position="21"/>
    </location>
</feature>
<feature type="chain" id="PRO_5030578299" evidence="1">
    <location>
        <begin position="22"/>
        <end position="168"/>
    </location>
</feature>
<protein>
    <submittedName>
        <fullName evidence="2">Uncharacterized protein</fullName>
    </submittedName>
</protein>
<dbReference type="EMBL" id="DRLD01000430">
    <property type="protein sequence ID" value="HED12008.1"/>
    <property type="molecule type" value="Genomic_DNA"/>
</dbReference>
<evidence type="ECO:0000313" key="2">
    <source>
        <dbReference type="EMBL" id="HED12008.1"/>
    </source>
</evidence>
<comment type="caution">
    <text evidence="2">The sequence shown here is derived from an EMBL/GenBank/DDBJ whole genome shotgun (WGS) entry which is preliminary data.</text>
</comment>
<organism evidence="2">
    <name type="scientific">Caldithrix abyssi</name>
    <dbReference type="NCBI Taxonomy" id="187145"/>
    <lineage>
        <taxon>Bacteria</taxon>
        <taxon>Pseudomonadati</taxon>
        <taxon>Calditrichota</taxon>
        <taxon>Calditrichia</taxon>
        <taxon>Calditrichales</taxon>
        <taxon>Calditrichaceae</taxon>
        <taxon>Caldithrix</taxon>
    </lineage>
</organism>
<dbReference type="Proteomes" id="UP000886005">
    <property type="component" value="Unassembled WGS sequence"/>
</dbReference>
<name>A0A7V1LQ00_CALAY</name>
<accession>A0A7V1LQ00</accession>